<dbReference type="InterPro" id="IPR027417">
    <property type="entry name" value="P-loop_NTPase"/>
</dbReference>
<gene>
    <name evidence="2" type="ORF">FAZ98_33885</name>
</gene>
<dbReference type="Gene3D" id="3.40.50.300">
    <property type="entry name" value="P-loop containing nucleotide triphosphate hydrolases"/>
    <property type="match status" value="1"/>
</dbReference>
<protein>
    <submittedName>
        <fullName evidence="2">Uncharacterized protein</fullName>
    </submittedName>
</protein>
<keyword evidence="3" id="KW-1185">Reference proteome</keyword>
<reference evidence="2 3" key="1">
    <citation type="submission" date="2019-12" db="EMBL/GenBank/DDBJ databases">
        <title>Paraburkholderia acidiphila 7Q-K02 sp. nov and Paraburkholderia acidisoli DHF22 sp. nov., two strains isolated from forest soil.</title>
        <authorList>
            <person name="Gao Z."/>
            <person name="Qiu L."/>
        </authorList>
    </citation>
    <scope>NUCLEOTIDE SEQUENCE [LARGE SCALE GENOMIC DNA]</scope>
    <source>
        <strain evidence="2 3">DHF22</strain>
    </source>
</reference>
<sequence length="841" mass="96417">MKNKKQVNSDDKLEKLMEVAEFARARDINEAETRHKVIDFVLHDFLSWPKNRVAVEEYISPGFADYVLKKSNGDDLLFIEAKRAGVFFDLPIPHSNTETSCYIGIAKLLTNENIKLAMQQVRAYCFDTGCEYACITNGLEWIFFKTFEKGKRWETLQAFVVRSLDFFKTEYTKSINNLSFIAITERMSLPTLLSSAPPKDRSVFYPKEKISSYSHTITANRLATQLRPIVNRYFGVIKDDDTEFMERCYVSQREYQGTSDGMRSLIQDSLSPYFQGYGVQQLEDTGKGGRLGGRLTKNIKDKRKGEVLVLFGGKGAGKSTFIKRLLHHNAPRWLRDHAAIAIIDLLKIPEDVGVIRSTIWQGLVSHLDKEDLLRADRDLLLKELFYDRFAVARKQDLAGLSPTSESYNIKLNSLIASWKADLPYCAERLVERLAGQDRGAIVVIDNTDQYSSDVQDFCFSSAQEISNKLQCVTLISMREERFYDSKIHGVLDAFQNSGFHISSPKPAEVFKRRLDYTVSVLSGRQSSDEDDFDMGGVDFIQESAKYLRILSREFSNDQSPLNKFLTACAHGDIRLSLDLFRSFLLSGYTNVEEMIAYGTWNFQIHQVIKPVMIPNRYFYDESLSDIPNIYQLRSIRHGSHFTALRILRKLSKGIDPSAPSYFSVAELRAYFSETFGMLDDFEQNLDVLLRHGFVESNNRLDAYSESVDSVKITSYGMYMLGELAYYFTYLDLVCTDCGIFSETTSNYLTEAARIEYNYFTRGERVERVKVRLERVEEFIKYIKSEESRERELYSLGMPEEEMFTAKAALSFDSEKSRVIKSAKKQGFRSGANSGRRSNGQR</sequence>
<accession>A0A7Z2GRQ1</accession>
<evidence type="ECO:0000256" key="1">
    <source>
        <dbReference type="SAM" id="MobiDB-lite"/>
    </source>
</evidence>
<name>A0A7Z2GRQ1_9BURK</name>
<feature type="compositionally biased region" description="Polar residues" evidence="1">
    <location>
        <begin position="830"/>
        <end position="841"/>
    </location>
</feature>
<dbReference type="EMBL" id="CP046916">
    <property type="protein sequence ID" value="QGZ66737.1"/>
    <property type="molecule type" value="Genomic_DNA"/>
</dbReference>
<dbReference type="SUPFAM" id="SSF52540">
    <property type="entry name" value="P-loop containing nucleoside triphosphate hydrolases"/>
    <property type="match status" value="2"/>
</dbReference>
<feature type="region of interest" description="Disordered" evidence="1">
    <location>
        <begin position="820"/>
        <end position="841"/>
    </location>
</feature>
<evidence type="ECO:0000313" key="3">
    <source>
        <dbReference type="Proteomes" id="UP000433577"/>
    </source>
</evidence>
<dbReference type="Proteomes" id="UP000433577">
    <property type="component" value="Chromosome 4"/>
</dbReference>
<organism evidence="2 3">
    <name type="scientific">Paraburkholderia acidisoli</name>
    <dbReference type="NCBI Taxonomy" id="2571748"/>
    <lineage>
        <taxon>Bacteria</taxon>
        <taxon>Pseudomonadati</taxon>
        <taxon>Pseudomonadota</taxon>
        <taxon>Betaproteobacteria</taxon>
        <taxon>Burkholderiales</taxon>
        <taxon>Burkholderiaceae</taxon>
        <taxon>Paraburkholderia</taxon>
    </lineage>
</organism>
<dbReference type="OrthoDB" id="9804077at2"/>
<dbReference type="AlphaFoldDB" id="A0A7Z2GRQ1"/>
<evidence type="ECO:0000313" key="2">
    <source>
        <dbReference type="EMBL" id="QGZ66737.1"/>
    </source>
</evidence>
<dbReference type="RefSeq" id="WP_158958365.1">
    <property type="nucleotide sequence ID" value="NZ_CP046916.1"/>
</dbReference>
<proteinExistence type="predicted"/>
<dbReference type="KEGG" id="pacs:FAZ98_33885"/>